<gene>
    <name evidence="2" type="ORF">E2F43_12645</name>
</gene>
<dbReference type="AlphaFoldDB" id="A0A4R5LPJ1"/>
<organism evidence="2 3">
    <name type="scientific">Seongchinamella unica</name>
    <dbReference type="NCBI Taxonomy" id="2547392"/>
    <lineage>
        <taxon>Bacteria</taxon>
        <taxon>Pseudomonadati</taxon>
        <taxon>Pseudomonadota</taxon>
        <taxon>Gammaproteobacteria</taxon>
        <taxon>Cellvibrionales</taxon>
        <taxon>Halieaceae</taxon>
        <taxon>Seongchinamella</taxon>
    </lineage>
</organism>
<dbReference type="Proteomes" id="UP000295554">
    <property type="component" value="Unassembled WGS sequence"/>
</dbReference>
<dbReference type="SUPFAM" id="SSF53067">
    <property type="entry name" value="Actin-like ATPase domain"/>
    <property type="match status" value="2"/>
</dbReference>
<dbReference type="RefSeq" id="WP_133213249.1">
    <property type="nucleotide sequence ID" value="NZ_SMSE01000003.1"/>
</dbReference>
<dbReference type="Gene3D" id="3.30.420.40">
    <property type="match status" value="2"/>
</dbReference>
<keyword evidence="3" id="KW-1185">Reference proteome</keyword>
<evidence type="ECO:0000313" key="2">
    <source>
        <dbReference type="EMBL" id="TDG12447.1"/>
    </source>
</evidence>
<name>A0A4R5LPJ1_9GAMM</name>
<feature type="domain" description="ATPase BadF/BadG/BcrA/BcrD type" evidence="1">
    <location>
        <begin position="25"/>
        <end position="272"/>
    </location>
</feature>
<reference evidence="2 3" key="1">
    <citation type="submission" date="2019-03" db="EMBL/GenBank/DDBJ databases">
        <title>Seongchinamella monodicae gen. nov., sp. nov., a novel member of the Gammaproteobacteria isolated from a tidal mudflat of beach.</title>
        <authorList>
            <person name="Yang H.G."/>
            <person name="Kang J.W."/>
            <person name="Lee S.D."/>
        </authorList>
    </citation>
    <scope>NUCLEOTIDE SEQUENCE [LARGE SCALE GENOMIC DNA]</scope>
    <source>
        <strain evidence="2 3">GH4-78</strain>
    </source>
</reference>
<dbReference type="CDD" id="cd24082">
    <property type="entry name" value="ASKHA_NBD_GspK-like"/>
    <property type="match status" value="1"/>
</dbReference>
<comment type="caution">
    <text evidence="2">The sequence shown here is derived from an EMBL/GenBank/DDBJ whole genome shotgun (WGS) entry which is preliminary data.</text>
</comment>
<evidence type="ECO:0000259" key="1">
    <source>
        <dbReference type="Pfam" id="PF01869"/>
    </source>
</evidence>
<sequence>MRESASTEQEGGRLQSAAVDGSLFLGIDGGGSKCKARLVDARGELLAEAVAGPANAFQNQAGARESMVASARQALATAGLSPGLLGQLRVGAGLAGVNIPRVAGEMRQWQHPFAALHLETDIHIACLGAHGGADGGIIVAGTGSVGYSYAGGRGRSFGGHGFPVGDNGSGAWLGLRALQSALLAVDRLGPETRLLDAVEAQLGTTGLGLVDSMAGARSREYGALAPLVLECADAGDAVAVAIVKDGADYLTRLARKLLAAGVPALSMLGGLAPRILPWMAADVRDRMVEPRAGADVGAVQLAMSAGAGVDQA</sequence>
<dbReference type="OrthoDB" id="9816014at2"/>
<proteinExistence type="predicted"/>
<dbReference type="EMBL" id="SMSE01000003">
    <property type="protein sequence ID" value="TDG12447.1"/>
    <property type="molecule type" value="Genomic_DNA"/>
</dbReference>
<dbReference type="InterPro" id="IPR043129">
    <property type="entry name" value="ATPase_NBD"/>
</dbReference>
<accession>A0A4R5LPJ1</accession>
<dbReference type="InterPro" id="IPR002731">
    <property type="entry name" value="ATPase_BadF"/>
</dbReference>
<dbReference type="PANTHER" id="PTHR43190:SF3">
    <property type="entry name" value="N-ACETYL-D-GLUCOSAMINE KINASE"/>
    <property type="match status" value="1"/>
</dbReference>
<dbReference type="Pfam" id="PF01869">
    <property type="entry name" value="BcrAD_BadFG"/>
    <property type="match status" value="1"/>
</dbReference>
<dbReference type="PANTHER" id="PTHR43190">
    <property type="entry name" value="N-ACETYL-D-GLUCOSAMINE KINASE"/>
    <property type="match status" value="1"/>
</dbReference>
<protein>
    <submittedName>
        <fullName evidence="2">ATPase</fullName>
    </submittedName>
</protein>
<dbReference type="InterPro" id="IPR052519">
    <property type="entry name" value="Euk-type_GlcNAc_Kinase"/>
</dbReference>
<evidence type="ECO:0000313" key="3">
    <source>
        <dbReference type="Proteomes" id="UP000295554"/>
    </source>
</evidence>